<evidence type="ECO:0000256" key="7">
    <source>
        <dbReference type="ARBA" id="ARBA00037050"/>
    </source>
</evidence>
<keyword evidence="5" id="KW-0819">tRNA processing</keyword>
<evidence type="ECO:0000256" key="3">
    <source>
        <dbReference type="ARBA" id="ARBA00022679"/>
    </source>
</evidence>
<evidence type="ECO:0000256" key="6">
    <source>
        <dbReference type="ARBA" id="ARBA00023242"/>
    </source>
</evidence>
<dbReference type="PANTHER" id="PTHR15627">
    <property type="entry name" value="NATURAL KILLER CELL-SPECIFIC ANTIGEN KLIP1"/>
    <property type="match status" value="1"/>
</dbReference>
<dbReference type="Pfam" id="PF03942">
    <property type="entry name" value="DTW"/>
    <property type="match status" value="1"/>
</dbReference>
<comment type="similarity">
    <text evidence="8">Belongs to the TDD superfamily. DTWD1 family.</text>
</comment>
<evidence type="ECO:0000256" key="11">
    <source>
        <dbReference type="ARBA" id="ARBA00048718"/>
    </source>
</evidence>
<comment type="function">
    <text evidence="7">Catalyzes the formation of 3-(3-amino-3-carboxypropyl)uridine (acp3U) at position 20 in the D-loop of several cytoplasmic tRNAs (acp3U(20)).</text>
</comment>
<name>A0A6P6RS45_9EIME</name>
<evidence type="ECO:0000256" key="10">
    <source>
        <dbReference type="ARBA" id="ARBA00042508"/>
    </source>
</evidence>
<keyword evidence="4" id="KW-0949">S-adenosyl-L-methionine</keyword>
<reference evidence="15" key="1">
    <citation type="submission" date="2025-08" db="UniProtKB">
        <authorList>
            <consortium name="RefSeq"/>
        </authorList>
    </citation>
    <scope>IDENTIFICATION</scope>
</reference>
<dbReference type="GO" id="GO:0016432">
    <property type="term" value="F:tRNA-uridine aminocarboxypropyltransferase activity"/>
    <property type="evidence" value="ECO:0007669"/>
    <property type="project" value="UniProtKB-EC"/>
</dbReference>
<evidence type="ECO:0000256" key="8">
    <source>
        <dbReference type="ARBA" id="ARBA00038290"/>
    </source>
</evidence>
<dbReference type="GO" id="GO:0005634">
    <property type="term" value="C:nucleus"/>
    <property type="evidence" value="ECO:0007669"/>
    <property type="project" value="UniProtKB-SubCell"/>
</dbReference>
<evidence type="ECO:0000256" key="1">
    <source>
        <dbReference type="ARBA" id="ARBA00004123"/>
    </source>
</evidence>
<protein>
    <recommendedName>
        <fullName evidence="9">tRNA-uridine aminocarboxypropyltransferase 1</fullName>
        <ecNumber evidence="2">2.5.1.25</ecNumber>
    </recommendedName>
    <alternativeName>
        <fullName evidence="10">DTW domain-containing protein 1</fullName>
    </alternativeName>
</protein>
<evidence type="ECO:0000313" key="14">
    <source>
        <dbReference type="Proteomes" id="UP000515125"/>
    </source>
</evidence>
<organism evidence="14 15">
    <name type="scientific">Cyclospora cayetanensis</name>
    <dbReference type="NCBI Taxonomy" id="88456"/>
    <lineage>
        <taxon>Eukaryota</taxon>
        <taxon>Sar</taxon>
        <taxon>Alveolata</taxon>
        <taxon>Apicomplexa</taxon>
        <taxon>Conoidasida</taxon>
        <taxon>Coccidia</taxon>
        <taxon>Eucoccidiorida</taxon>
        <taxon>Eimeriorina</taxon>
        <taxon>Eimeriidae</taxon>
        <taxon>Cyclospora</taxon>
    </lineage>
</organism>
<feature type="region of interest" description="Disordered" evidence="12">
    <location>
        <begin position="286"/>
        <end position="322"/>
    </location>
</feature>
<dbReference type="GeneID" id="113146697"/>
<comment type="catalytic activity">
    <reaction evidence="11">
        <text>a uridine in tRNA + S-adenosyl-L-methionine = a 3-[(3S)-3-amino-3-carboxypropyl]uridine in tRNA + S-methyl-5'-thioadenosine + H(+)</text>
        <dbReference type="Rhea" id="RHEA:62432"/>
        <dbReference type="Rhea" id="RHEA-COMP:13339"/>
        <dbReference type="Rhea" id="RHEA-COMP:16092"/>
        <dbReference type="ChEBI" id="CHEBI:15378"/>
        <dbReference type="ChEBI" id="CHEBI:17509"/>
        <dbReference type="ChEBI" id="CHEBI:59789"/>
        <dbReference type="ChEBI" id="CHEBI:65315"/>
        <dbReference type="ChEBI" id="CHEBI:82930"/>
        <dbReference type="EC" id="2.5.1.25"/>
    </reaction>
</comment>
<evidence type="ECO:0000313" key="15">
    <source>
        <dbReference type="RefSeq" id="XP_026190631.1"/>
    </source>
</evidence>
<evidence type="ECO:0000259" key="13">
    <source>
        <dbReference type="SMART" id="SM01144"/>
    </source>
</evidence>
<dbReference type="PANTHER" id="PTHR15627:SF8">
    <property type="entry name" value="TRNA-URIDINE AMINOCARBOXYPROPYLTRANSFERASE 1"/>
    <property type="match status" value="1"/>
</dbReference>
<keyword evidence="6" id="KW-0539">Nucleus</keyword>
<proteinExistence type="inferred from homology"/>
<dbReference type="GO" id="GO:0008033">
    <property type="term" value="P:tRNA processing"/>
    <property type="evidence" value="ECO:0007669"/>
    <property type="project" value="UniProtKB-KW"/>
</dbReference>
<evidence type="ECO:0000256" key="5">
    <source>
        <dbReference type="ARBA" id="ARBA00022694"/>
    </source>
</evidence>
<evidence type="ECO:0000256" key="4">
    <source>
        <dbReference type="ARBA" id="ARBA00022691"/>
    </source>
</evidence>
<evidence type="ECO:0000256" key="2">
    <source>
        <dbReference type="ARBA" id="ARBA00012386"/>
    </source>
</evidence>
<sequence>MSVMPPLYAPTVCLKAPSALQAALHAEDYTPLLPDIQGARAPSTCNGGPSSDPPPRRRSESAVAGRRRCCGGCGRQRAFYCSSCCCLVLSEATASHVPRVALPFRLHVVRHPKEKAAKSSAIPLRLLAPNDAVLYEVHGSLLSTRVWGGPSGGPPSPWASRKGVVLLLPEEGAPPASRIRWEEITDVVVADCTWYQVPGMQKHPALKELPRVRLDGQGGAFWRRHKGGPPEFLSSAEAVYLLLRERDGGSAPLGAAGISSASHEKEKFETVVLPTAPCLCTEAHLRGRRSNPPYSGQRKTAERRVVGGCAHTSHHHPPQRRR</sequence>
<evidence type="ECO:0000256" key="9">
    <source>
        <dbReference type="ARBA" id="ARBA00039242"/>
    </source>
</evidence>
<keyword evidence="3" id="KW-0808">Transferase</keyword>
<comment type="subcellular location">
    <subcellularLocation>
        <location evidence="1">Nucleus</location>
    </subcellularLocation>
</comment>
<dbReference type="RefSeq" id="XP_026190631.1">
    <property type="nucleotide sequence ID" value="XM_026334846.1"/>
</dbReference>
<dbReference type="AlphaFoldDB" id="A0A6P6RS45"/>
<dbReference type="InterPro" id="IPR005636">
    <property type="entry name" value="DTW"/>
</dbReference>
<feature type="compositionally biased region" description="Basic residues" evidence="12">
    <location>
        <begin position="312"/>
        <end position="322"/>
    </location>
</feature>
<evidence type="ECO:0000256" key="12">
    <source>
        <dbReference type="SAM" id="MobiDB-lite"/>
    </source>
</evidence>
<feature type="region of interest" description="Disordered" evidence="12">
    <location>
        <begin position="40"/>
        <end position="61"/>
    </location>
</feature>
<dbReference type="InterPro" id="IPR051521">
    <property type="entry name" value="tRNA_Mod/Golgi_Maint"/>
</dbReference>
<dbReference type="Proteomes" id="UP000515125">
    <property type="component" value="Unplaced"/>
</dbReference>
<dbReference type="SMART" id="SM01144">
    <property type="entry name" value="DTW"/>
    <property type="match status" value="1"/>
</dbReference>
<gene>
    <name evidence="15" type="primary">LOC113146697</name>
</gene>
<feature type="domain" description="DTW" evidence="13">
    <location>
        <begin position="77"/>
        <end position="259"/>
    </location>
</feature>
<dbReference type="EC" id="2.5.1.25" evidence="2"/>
<accession>A0A6P6RS45</accession>
<dbReference type="OrthoDB" id="328959at2759"/>
<keyword evidence="14" id="KW-1185">Reference proteome</keyword>